<keyword evidence="3" id="KW-0813">Transport</keyword>
<dbReference type="InterPro" id="IPR013563">
    <property type="entry name" value="Oligopep_ABC_C"/>
</dbReference>
<dbReference type="GO" id="GO:0016887">
    <property type="term" value="F:ATP hydrolysis activity"/>
    <property type="evidence" value="ECO:0007669"/>
    <property type="project" value="InterPro"/>
</dbReference>
<name>A0A411YZR1_9RHOB</name>
<dbReference type="InterPro" id="IPR003439">
    <property type="entry name" value="ABC_transporter-like_ATP-bd"/>
</dbReference>
<dbReference type="RefSeq" id="WP_118154659.1">
    <property type="nucleotide sequence ID" value="NZ_QWEY01000009.1"/>
</dbReference>
<comment type="caution">
    <text evidence="9">The sequence shown here is derived from an EMBL/GenBank/DDBJ whole genome shotgun (WGS) entry which is preliminary data.</text>
</comment>
<keyword evidence="5" id="KW-0547">Nucleotide-binding</keyword>
<dbReference type="EMBL" id="QWEY01000009">
    <property type="protein sequence ID" value="RGP36295.1"/>
    <property type="molecule type" value="Genomic_DNA"/>
</dbReference>
<dbReference type="GO" id="GO:0005524">
    <property type="term" value="F:ATP binding"/>
    <property type="evidence" value="ECO:0007669"/>
    <property type="project" value="UniProtKB-KW"/>
</dbReference>
<keyword evidence="7" id="KW-0472">Membrane</keyword>
<comment type="similarity">
    <text evidence="2">Belongs to the ABC transporter superfamily.</text>
</comment>
<evidence type="ECO:0000256" key="1">
    <source>
        <dbReference type="ARBA" id="ARBA00004417"/>
    </source>
</evidence>
<dbReference type="InterPro" id="IPR003593">
    <property type="entry name" value="AAA+_ATPase"/>
</dbReference>
<comment type="subcellular location">
    <subcellularLocation>
        <location evidence="1">Cell inner membrane</location>
        <topology evidence="1">Peripheral membrane protein</topology>
    </subcellularLocation>
</comment>
<proteinExistence type="inferred from homology"/>
<dbReference type="Proteomes" id="UP000284547">
    <property type="component" value="Unassembled WGS sequence"/>
</dbReference>
<evidence type="ECO:0000256" key="6">
    <source>
        <dbReference type="ARBA" id="ARBA00022840"/>
    </source>
</evidence>
<dbReference type="InterPro" id="IPR027417">
    <property type="entry name" value="P-loop_NTPase"/>
</dbReference>
<dbReference type="AlphaFoldDB" id="A0A411YZR1"/>
<dbReference type="GO" id="GO:0015833">
    <property type="term" value="P:peptide transport"/>
    <property type="evidence" value="ECO:0007669"/>
    <property type="project" value="InterPro"/>
</dbReference>
<dbReference type="OrthoDB" id="9782308at2"/>
<dbReference type="SMART" id="SM00382">
    <property type="entry name" value="AAA"/>
    <property type="match status" value="1"/>
</dbReference>
<protein>
    <submittedName>
        <fullName evidence="9">ABC transporter ATP-binding protein</fullName>
    </submittedName>
</protein>
<gene>
    <name evidence="9" type="ORF">D1012_16050</name>
</gene>
<evidence type="ECO:0000256" key="4">
    <source>
        <dbReference type="ARBA" id="ARBA00022475"/>
    </source>
</evidence>
<evidence type="ECO:0000256" key="5">
    <source>
        <dbReference type="ARBA" id="ARBA00022741"/>
    </source>
</evidence>
<evidence type="ECO:0000313" key="9">
    <source>
        <dbReference type="EMBL" id="RGP36295.1"/>
    </source>
</evidence>
<dbReference type="NCBIfam" id="TIGR01727">
    <property type="entry name" value="oligo_HPY"/>
    <property type="match status" value="1"/>
</dbReference>
<evidence type="ECO:0000256" key="2">
    <source>
        <dbReference type="ARBA" id="ARBA00005417"/>
    </source>
</evidence>
<dbReference type="InterPro" id="IPR017871">
    <property type="entry name" value="ABC_transporter-like_CS"/>
</dbReference>
<evidence type="ECO:0000256" key="3">
    <source>
        <dbReference type="ARBA" id="ARBA00022448"/>
    </source>
</evidence>
<dbReference type="Gene3D" id="3.40.50.300">
    <property type="entry name" value="P-loop containing nucleotide triphosphate hydrolases"/>
    <property type="match status" value="1"/>
</dbReference>
<dbReference type="FunFam" id="3.40.50.300:FF:000016">
    <property type="entry name" value="Oligopeptide ABC transporter ATP-binding component"/>
    <property type="match status" value="1"/>
</dbReference>
<dbReference type="Pfam" id="PF00005">
    <property type="entry name" value="ABC_tran"/>
    <property type="match status" value="1"/>
</dbReference>
<evidence type="ECO:0000259" key="8">
    <source>
        <dbReference type="PROSITE" id="PS50893"/>
    </source>
</evidence>
<dbReference type="PANTHER" id="PTHR43297">
    <property type="entry name" value="OLIGOPEPTIDE TRANSPORT ATP-BINDING PROTEIN APPD"/>
    <property type="match status" value="1"/>
</dbReference>
<dbReference type="GO" id="GO:0055085">
    <property type="term" value="P:transmembrane transport"/>
    <property type="evidence" value="ECO:0007669"/>
    <property type="project" value="UniProtKB-ARBA"/>
</dbReference>
<dbReference type="PANTHER" id="PTHR43297:SF2">
    <property type="entry name" value="DIPEPTIDE TRANSPORT ATP-BINDING PROTEIN DPPD"/>
    <property type="match status" value="1"/>
</dbReference>
<dbReference type="Pfam" id="PF08352">
    <property type="entry name" value="oligo_HPY"/>
    <property type="match status" value="1"/>
</dbReference>
<organism evidence="9 10">
    <name type="scientific">Pseudotabrizicola alkalilacus</name>
    <dbReference type="NCBI Taxonomy" id="2305252"/>
    <lineage>
        <taxon>Bacteria</taxon>
        <taxon>Pseudomonadati</taxon>
        <taxon>Pseudomonadota</taxon>
        <taxon>Alphaproteobacteria</taxon>
        <taxon>Rhodobacterales</taxon>
        <taxon>Paracoccaceae</taxon>
        <taxon>Pseudotabrizicola</taxon>
    </lineage>
</organism>
<dbReference type="PROSITE" id="PS00211">
    <property type="entry name" value="ABC_TRANSPORTER_1"/>
    <property type="match status" value="1"/>
</dbReference>
<keyword evidence="4" id="KW-1003">Cell membrane</keyword>
<dbReference type="GO" id="GO:0005886">
    <property type="term" value="C:plasma membrane"/>
    <property type="evidence" value="ECO:0007669"/>
    <property type="project" value="UniProtKB-SubCell"/>
</dbReference>
<reference evidence="9 10" key="1">
    <citation type="submission" date="2018-08" db="EMBL/GenBank/DDBJ databases">
        <title>Flavobacterium tibetense sp. nov., isolated from a wetland YonghuCo on Tibetan Plateau.</title>
        <authorList>
            <person name="Phurbu D."/>
            <person name="Lu H."/>
            <person name="Xing P."/>
        </authorList>
    </citation>
    <scope>NUCLEOTIDE SEQUENCE [LARGE SCALE GENOMIC DNA]</scope>
    <source>
        <strain evidence="9 10">DJC</strain>
    </source>
</reference>
<accession>A0A411YZR1</accession>
<dbReference type="CDD" id="cd03257">
    <property type="entry name" value="ABC_NikE_OppD_transporters"/>
    <property type="match status" value="1"/>
</dbReference>
<sequence>MLLDVRDLSLRIGTVGLLDGLSFSVDRGEVLGLVGESGSGKSLTALALTGLAARMGATITAGSVVFDGTDLVGLKESAYRRLRGKRIGFITQNPMSALDALVTIGDQVDQVSRLHLGLSKRAARAHTVEILSRLRIPEAEVVARAYPHNLSGGMKQRVVIAMALAADPDLIIADEPTTALDVTVQAQIVMMLADLVRKRDLGLILITHDMSVVAQICDKVCVLYAGRVAESGPVRQIFAAPRHPYTEALIGCIPRDGMAPGSLRGIPGTVAAVSQYGADCCRFAPRCGRADARCRTQQPLPVVTGTGGMLACHHPVDSPVKEAADADAR</sequence>
<feature type="domain" description="ABC transporter" evidence="8">
    <location>
        <begin position="3"/>
        <end position="250"/>
    </location>
</feature>
<evidence type="ECO:0000256" key="7">
    <source>
        <dbReference type="ARBA" id="ARBA00023136"/>
    </source>
</evidence>
<evidence type="ECO:0000313" key="10">
    <source>
        <dbReference type="Proteomes" id="UP000284547"/>
    </source>
</evidence>
<dbReference type="PROSITE" id="PS50893">
    <property type="entry name" value="ABC_TRANSPORTER_2"/>
    <property type="match status" value="1"/>
</dbReference>
<dbReference type="SUPFAM" id="SSF52540">
    <property type="entry name" value="P-loop containing nucleoside triphosphate hydrolases"/>
    <property type="match status" value="1"/>
</dbReference>
<keyword evidence="6 9" id="KW-0067">ATP-binding</keyword>
<dbReference type="InterPro" id="IPR050388">
    <property type="entry name" value="ABC_Ni/Peptide_Import"/>
</dbReference>
<keyword evidence="10" id="KW-1185">Reference proteome</keyword>